<evidence type="ECO:0000313" key="10">
    <source>
        <dbReference type="Proteomes" id="UP001157186"/>
    </source>
</evidence>
<evidence type="ECO:0000256" key="7">
    <source>
        <dbReference type="SAM" id="Phobius"/>
    </source>
</evidence>
<proteinExistence type="predicted"/>
<gene>
    <name evidence="9" type="ORF">tinsulaeT_02640</name>
</gene>
<evidence type="ECO:0000256" key="4">
    <source>
        <dbReference type="ARBA" id="ARBA00022982"/>
    </source>
</evidence>
<keyword evidence="5" id="KW-0408">Iron</keyword>
<reference evidence="9 10" key="1">
    <citation type="submission" date="2023-03" db="EMBL/GenBank/DDBJ databases">
        <title>Draft genome sequence of Thalassotalea insulae KCTC 62186T.</title>
        <authorList>
            <person name="Sawabe T."/>
        </authorList>
    </citation>
    <scope>NUCLEOTIDE SEQUENCE [LARGE SCALE GENOMIC DNA]</scope>
    <source>
        <strain evidence="9 10">KCTC 62186</strain>
    </source>
</reference>
<evidence type="ECO:0000256" key="6">
    <source>
        <dbReference type="ARBA" id="ARBA00023014"/>
    </source>
</evidence>
<evidence type="ECO:0000256" key="2">
    <source>
        <dbReference type="ARBA" id="ARBA00022485"/>
    </source>
</evidence>
<evidence type="ECO:0000256" key="1">
    <source>
        <dbReference type="ARBA" id="ARBA00022448"/>
    </source>
</evidence>
<keyword evidence="10" id="KW-1185">Reference proteome</keyword>
<dbReference type="EMBL" id="BSST01000001">
    <property type="protein sequence ID" value="GLX76924.1"/>
    <property type="molecule type" value="Genomic_DNA"/>
</dbReference>
<dbReference type="RefSeq" id="WP_284242716.1">
    <property type="nucleotide sequence ID" value="NZ_BSST01000001.1"/>
</dbReference>
<dbReference type="InterPro" id="IPR017896">
    <property type="entry name" value="4Fe4S_Fe-S-bd"/>
</dbReference>
<organism evidence="9 10">
    <name type="scientific">Thalassotalea insulae</name>
    <dbReference type="NCBI Taxonomy" id="2056778"/>
    <lineage>
        <taxon>Bacteria</taxon>
        <taxon>Pseudomonadati</taxon>
        <taxon>Pseudomonadota</taxon>
        <taxon>Gammaproteobacteria</taxon>
        <taxon>Alteromonadales</taxon>
        <taxon>Colwelliaceae</taxon>
        <taxon>Thalassotalea</taxon>
    </lineage>
</organism>
<feature type="transmembrane region" description="Helical" evidence="7">
    <location>
        <begin position="66"/>
        <end position="86"/>
    </location>
</feature>
<dbReference type="Pfam" id="PF12801">
    <property type="entry name" value="Fer4_5"/>
    <property type="match status" value="2"/>
</dbReference>
<keyword evidence="3" id="KW-0479">Metal-binding</keyword>
<sequence length="321" mass="36581">MPMKLQQWRNVTKIAFFLLFLFAPLLDIFRFDLELGHFIIFAQPWTLSIEHILTGDGDAFDAAIRIFTRVLLPGIGFVAITGWLIWKYGRIYCGWLCPHFSVVELINQLMLKQLNRVTLWEKPSQTVAKFVPKFIVFITAFSMAFVWAVGLLSYLLDPKTLLIDLVHFNLGFGASVFIAVATTIFTLDFIFARHVFCKYGCALGLFQSLIWMANKQAMVVKFDRKRAKACRECALNQADKPCDQACPMRLPTRNMKRAKFTCTQCAQCISACQQVQLNNPEGSLLTWVQGAESEEVDRPAAKFEDLTTVKQANRISIKEIN</sequence>
<evidence type="ECO:0000256" key="3">
    <source>
        <dbReference type="ARBA" id="ARBA00022723"/>
    </source>
</evidence>
<keyword evidence="7" id="KW-0812">Transmembrane</keyword>
<accession>A0ABQ6GNN2</accession>
<keyword evidence="4" id="KW-0249">Electron transport</keyword>
<dbReference type="PANTHER" id="PTHR30176">
    <property type="entry name" value="FERREDOXIN-TYPE PROTEIN NAPH"/>
    <property type="match status" value="1"/>
</dbReference>
<name>A0ABQ6GNN2_9GAMM</name>
<dbReference type="PANTHER" id="PTHR30176:SF3">
    <property type="entry name" value="FERREDOXIN-TYPE PROTEIN NAPH"/>
    <property type="match status" value="1"/>
</dbReference>
<evidence type="ECO:0000256" key="5">
    <source>
        <dbReference type="ARBA" id="ARBA00023004"/>
    </source>
</evidence>
<dbReference type="InterPro" id="IPR051684">
    <property type="entry name" value="Electron_Trans/Redox"/>
</dbReference>
<keyword evidence="7" id="KW-1133">Transmembrane helix</keyword>
<feature type="domain" description="4Fe-4S ferredoxin-type" evidence="8">
    <location>
        <begin position="75"/>
        <end position="112"/>
    </location>
</feature>
<keyword evidence="7" id="KW-0472">Membrane</keyword>
<keyword evidence="1" id="KW-0813">Transport</keyword>
<evidence type="ECO:0000313" key="9">
    <source>
        <dbReference type="EMBL" id="GLX76924.1"/>
    </source>
</evidence>
<protein>
    <recommendedName>
        <fullName evidence="8">4Fe-4S ferredoxin-type domain-containing protein</fullName>
    </recommendedName>
</protein>
<dbReference type="Proteomes" id="UP001157186">
    <property type="component" value="Unassembled WGS sequence"/>
</dbReference>
<feature type="transmembrane region" description="Helical" evidence="7">
    <location>
        <begin position="168"/>
        <end position="191"/>
    </location>
</feature>
<evidence type="ECO:0000259" key="8">
    <source>
        <dbReference type="Pfam" id="PF12801"/>
    </source>
</evidence>
<feature type="transmembrane region" description="Helical" evidence="7">
    <location>
        <begin position="134"/>
        <end position="156"/>
    </location>
</feature>
<feature type="domain" description="4Fe-4S ferredoxin-type" evidence="8">
    <location>
        <begin position="176"/>
        <end position="211"/>
    </location>
</feature>
<keyword evidence="2" id="KW-0004">4Fe-4S</keyword>
<keyword evidence="6" id="KW-0411">Iron-sulfur</keyword>
<comment type="caution">
    <text evidence="9">The sequence shown here is derived from an EMBL/GenBank/DDBJ whole genome shotgun (WGS) entry which is preliminary data.</text>
</comment>